<proteinExistence type="inferred from homology"/>
<evidence type="ECO:0000313" key="3">
    <source>
        <dbReference type="EMBL" id="RXN87054.1"/>
    </source>
</evidence>
<comment type="similarity">
    <text evidence="1 2">Belongs to the phD/YefM antitoxin family.</text>
</comment>
<dbReference type="Gene3D" id="3.40.1620.10">
    <property type="entry name" value="YefM-like domain"/>
    <property type="match status" value="1"/>
</dbReference>
<gene>
    <name evidence="3" type="ORF">C7R54_18945</name>
</gene>
<dbReference type="PANTHER" id="PTHR33713">
    <property type="entry name" value="ANTITOXIN YAFN-RELATED"/>
    <property type="match status" value="1"/>
</dbReference>
<dbReference type="PANTHER" id="PTHR33713:SF10">
    <property type="entry name" value="ANTITOXIN YAFN"/>
    <property type="match status" value="1"/>
</dbReference>
<dbReference type="SUPFAM" id="SSF143120">
    <property type="entry name" value="YefM-like"/>
    <property type="match status" value="1"/>
</dbReference>
<evidence type="ECO:0000256" key="2">
    <source>
        <dbReference type="RuleBase" id="RU362080"/>
    </source>
</evidence>
<dbReference type="AlphaFoldDB" id="A0A4Q1HJD7"/>
<keyword evidence="4" id="KW-1185">Reference proteome</keyword>
<reference evidence="3 4" key="1">
    <citation type="journal article" date="2017" name="Int. J. Syst. Evol. Microbiol.">
        <title>Achromobacter aloeverae sp. nov., isolated from the root of Aloe vera (L.) Burm.f.</title>
        <authorList>
            <person name="Kuncharoen N."/>
            <person name="Muramatsu Y."/>
            <person name="Shibata C."/>
            <person name="Kamakura Y."/>
            <person name="Nakagawa Y."/>
            <person name="Tanasupawat S."/>
        </authorList>
    </citation>
    <scope>NUCLEOTIDE SEQUENCE [LARGE SCALE GENOMIC DNA]</scope>
    <source>
        <strain evidence="3 4">AVA-1</strain>
    </source>
</reference>
<dbReference type="InterPro" id="IPR036165">
    <property type="entry name" value="YefM-like_sf"/>
</dbReference>
<comment type="function">
    <text evidence="2">Antitoxin component of a type II toxin-antitoxin (TA) system.</text>
</comment>
<dbReference type="Proteomes" id="UP000290849">
    <property type="component" value="Unassembled WGS sequence"/>
</dbReference>
<dbReference type="Pfam" id="PF02604">
    <property type="entry name" value="PhdYeFM_antitox"/>
    <property type="match status" value="1"/>
</dbReference>
<comment type="caution">
    <text evidence="3">The sequence shown here is derived from an EMBL/GenBank/DDBJ whole genome shotgun (WGS) entry which is preliminary data.</text>
</comment>
<organism evidence="3 4">
    <name type="scientific">Achromobacter aloeverae</name>
    <dbReference type="NCBI Taxonomy" id="1750518"/>
    <lineage>
        <taxon>Bacteria</taxon>
        <taxon>Pseudomonadati</taxon>
        <taxon>Pseudomonadota</taxon>
        <taxon>Betaproteobacteria</taxon>
        <taxon>Burkholderiales</taxon>
        <taxon>Alcaligenaceae</taxon>
        <taxon>Achromobacter</taxon>
    </lineage>
</organism>
<sequence length="83" mass="9263">MSVRPILAPFTVSITDLRRNPNAVIDEADKAPVAVLNHNRATAYVISARVYEELMDRLEDAELADTVRKRRGGKTVKVTLDDL</sequence>
<dbReference type="InterPro" id="IPR006442">
    <property type="entry name" value="Antitoxin_Phd/YefM"/>
</dbReference>
<dbReference type="OrthoDB" id="5297687at2"/>
<dbReference type="InterPro" id="IPR051405">
    <property type="entry name" value="phD/YefM_antitoxin"/>
</dbReference>
<protein>
    <recommendedName>
        <fullName evidence="2">Antitoxin</fullName>
    </recommendedName>
</protein>
<dbReference type="NCBIfam" id="TIGR01552">
    <property type="entry name" value="phd_fam"/>
    <property type="match status" value="1"/>
</dbReference>
<evidence type="ECO:0000256" key="1">
    <source>
        <dbReference type="ARBA" id="ARBA00009981"/>
    </source>
</evidence>
<evidence type="ECO:0000313" key="4">
    <source>
        <dbReference type="Proteomes" id="UP000290849"/>
    </source>
</evidence>
<name>A0A4Q1HJD7_9BURK</name>
<dbReference type="EMBL" id="PYAL01000005">
    <property type="protein sequence ID" value="RXN87054.1"/>
    <property type="molecule type" value="Genomic_DNA"/>
</dbReference>
<accession>A0A4Q1HJD7</accession>